<dbReference type="AlphaFoldDB" id="A0A0G1SVR2"/>
<protein>
    <submittedName>
        <fullName evidence="1">Uncharacterized protein</fullName>
    </submittedName>
</protein>
<gene>
    <name evidence="1" type="ORF">UX53_C0053G0005</name>
</gene>
<comment type="caution">
    <text evidence="1">The sequence shown here is derived from an EMBL/GenBank/DDBJ whole genome shotgun (WGS) entry which is preliminary data.</text>
</comment>
<reference evidence="1 2" key="1">
    <citation type="journal article" date="2015" name="Nature">
        <title>rRNA introns, odd ribosomes, and small enigmatic genomes across a large radiation of phyla.</title>
        <authorList>
            <person name="Brown C.T."/>
            <person name="Hug L.A."/>
            <person name="Thomas B.C."/>
            <person name="Sharon I."/>
            <person name="Castelle C.J."/>
            <person name="Singh A."/>
            <person name="Wilkins M.J."/>
            <person name="Williams K.H."/>
            <person name="Banfield J.F."/>
        </authorList>
    </citation>
    <scope>NUCLEOTIDE SEQUENCE [LARGE SCALE GENOMIC DNA]</scope>
</reference>
<organism evidence="1 2">
    <name type="scientific">Candidatus Azambacteria bacterium GW2011_GWB2_46_37</name>
    <dbReference type="NCBI Taxonomy" id="1618618"/>
    <lineage>
        <taxon>Bacteria</taxon>
        <taxon>Candidatus Azamiibacteriota</taxon>
    </lineage>
</organism>
<name>A0A0G1SVR2_9BACT</name>
<sequence length="177" mass="20346">MDDAITELRGHHLGPIYDIVINAGADEAKITDEIRKFIDRAGAEGYPAGTVEQTESMLNQLFFNEKSRVRVIYGQDLICRSGCIQNIESQLFDERVPEKVRDRLAFSYARCCKMPFARIDMITLDLFGLKPETLYAREVILKAVNVLHARFGYEKWNDLIWRQLFGTERAKTLSPVE</sequence>
<dbReference type="Proteomes" id="UP000033818">
    <property type="component" value="Unassembled WGS sequence"/>
</dbReference>
<evidence type="ECO:0000313" key="1">
    <source>
        <dbReference type="EMBL" id="KKU37325.1"/>
    </source>
</evidence>
<dbReference type="EMBL" id="LCMO01000053">
    <property type="protein sequence ID" value="KKU37325.1"/>
    <property type="molecule type" value="Genomic_DNA"/>
</dbReference>
<proteinExistence type="predicted"/>
<evidence type="ECO:0000313" key="2">
    <source>
        <dbReference type="Proteomes" id="UP000033818"/>
    </source>
</evidence>
<accession>A0A0G1SVR2</accession>